<gene>
    <name evidence="1" type="ORF">V9T40_003194</name>
</gene>
<evidence type="ECO:0000313" key="1">
    <source>
        <dbReference type="EMBL" id="KAK7603195.1"/>
    </source>
</evidence>
<dbReference type="Proteomes" id="UP001367676">
    <property type="component" value="Unassembled WGS sequence"/>
</dbReference>
<sequence length="107" mass="12115">MHGEVAGQVLQDLTHSTKRLVLVVKDAMYRRNEFGKIPAELTATDFRKCRPPKKKGEETIQKPQITKKFTTGFSLSISETKSDSVEKETSRLFSPLQVYLAAHYTLS</sequence>
<accession>A0AAN9TQ83</accession>
<dbReference type="AlphaFoldDB" id="A0AAN9TQ83"/>
<proteinExistence type="predicted"/>
<reference evidence="1 2" key="1">
    <citation type="submission" date="2024-03" db="EMBL/GenBank/DDBJ databases">
        <title>Adaptation during the transition from Ophiocordyceps entomopathogen to insect associate is accompanied by gene loss and intensified selection.</title>
        <authorList>
            <person name="Ward C.M."/>
            <person name="Onetto C.A."/>
            <person name="Borneman A.R."/>
        </authorList>
    </citation>
    <scope>NUCLEOTIDE SEQUENCE [LARGE SCALE GENOMIC DNA]</scope>
    <source>
        <strain evidence="1">AWRI1</strain>
        <tissue evidence="1">Single Adult Female</tissue>
    </source>
</reference>
<comment type="caution">
    <text evidence="1">The sequence shown here is derived from an EMBL/GenBank/DDBJ whole genome shotgun (WGS) entry which is preliminary data.</text>
</comment>
<keyword evidence="2" id="KW-1185">Reference proteome</keyword>
<dbReference type="EMBL" id="JBBCAQ010000006">
    <property type="protein sequence ID" value="KAK7603195.1"/>
    <property type="molecule type" value="Genomic_DNA"/>
</dbReference>
<protein>
    <submittedName>
        <fullName evidence="1">Uncharacterized protein</fullName>
    </submittedName>
</protein>
<organism evidence="1 2">
    <name type="scientific">Parthenolecanium corni</name>
    <dbReference type="NCBI Taxonomy" id="536013"/>
    <lineage>
        <taxon>Eukaryota</taxon>
        <taxon>Metazoa</taxon>
        <taxon>Ecdysozoa</taxon>
        <taxon>Arthropoda</taxon>
        <taxon>Hexapoda</taxon>
        <taxon>Insecta</taxon>
        <taxon>Pterygota</taxon>
        <taxon>Neoptera</taxon>
        <taxon>Paraneoptera</taxon>
        <taxon>Hemiptera</taxon>
        <taxon>Sternorrhyncha</taxon>
        <taxon>Coccoidea</taxon>
        <taxon>Coccidae</taxon>
        <taxon>Parthenolecanium</taxon>
    </lineage>
</organism>
<evidence type="ECO:0000313" key="2">
    <source>
        <dbReference type="Proteomes" id="UP001367676"/>
    </source>
</evidence>
<name>A0AAN9TQ83_9HEMI</name>